<organism evidence="8 9">
    <name type="scientific">Agrobacterium vitis</name>
    <name type="common">Rhizobium vitis</name>
    <dbReference type="NCBI Taxonomy" id="373"/>
    <lineage>
        <taxon>Bacteria</taxon>
        <taxon>Pseudomonadati</taxon>
        <taxon>Pseudomonadota</taxon>
        <taxon>Alphaproteobacteria</taxon>
        <taxon>Hyphomicrobiales</taxon>
        <taxon>Rhizobiaceae</taxon>
        <taxon>Rhizobium/Agrobacterium group</taxon>
        <taxon>Agrobacterium</taxon>
    </lineage>
</organism>
<evidence type="ECO:0000313" key="9">
    <source>
        <dbReference type="Proteomes" id="UP000436911"/>
    </source>
</evidence>
<feature type="compositionally biased region" description="Polar residues" evidence="5">
    <location>
        <begin position="372"/>
        <end position="382"/>
    </location>
</feature>
<dbReference type="PANTHER" id="PTHR33258:SF1">
    <property type="entry name" value="TRANSPOSASE INSL FOR INSERTION SEQUENCE ELEMENT IS186A-RELATED"/>
    <property type="match status" value="1"/>
</dbReference>
<gene>
    <name evidence="8" type="ORF">DXT89_27070</name>
</gene>
<evidence type="ECO:0000256" key="1">
    <source>
        <dbReference type="ARBA" id="ARBA00010075"/>
    </source>
</evidence>
<reference evidence="8 9" key="1">
    <citation type="submission" date="2018-08" db="EMBL/GenBank/DDBJ databases">
        <title>Genome sequencing of Agrobacterium vitis strain ICMP 10754.</title>
        <authorList>
            <person name="Visnovsky S.B."/>
            <person name="Pitman A.R."/>
        </authorList>
    </citation>
    <scope>NUCLEOTIDE SEQUENCE [LARGE SCALE GENOMIC DNA]</scope>
    <source>
        <strain evidence="8 9">ICMP 10754</strain>
    </source>
</reference>
<dbReference type="InterPro" id="IPR025399">
    <property type="entry name" value="DUF4372"/>
</dbReference>
<dbReference type="GO" id="GO:0004803">
    <property type="term" value="F:transposase activity"/>
    <property type="evidence" value="ECO:0007669"/>
    <property type="project" value="InterPro"/>
</dbReference>
<dbReference type="OrthoDB" id="7327264at2"/>
<dbReference type="GO" id="GO:0006313">
    <property type="term" value="P:DNA transposition"/>
    <property type="evidence" value="ECO:0007669"/>
    <property type="project" value="InterPro"/>
</dbReference>
<dbReference type="Pfam" id="PF14294">
    <property type="entry name" value="DUF4372"/>
    <property type="match status" value="1"/>
</dbReference>
<dbReference type="InterPro" id="IPR047952">
    <property type="entry name" value="Transpos_IS4"/>
</dbReference>
<dbReference type="RefSeq" id="WP_060717794.1">
    <property type="nucleotide sequence ID" value="NZ_CP055265.1"/>
</dbReference>
<evidence type="ECO:0000256" key="5">
    <source>
        <dbReference type="SAM" id="MobiDB-lite"/>
    </source>
</evidence>
<dbReference type="GeneID" id="60685101"/>
<dbReference type="InterPro" id="IPR012337">
    <property type="entry name" value="RNaseH-like_sf"/>
</dbReference>
<evidence type="ECO:0000256" key="2">
    <source>
        <dbReference type="ARBA" id="ARBA00022578"/>
    </source>
</evidence>
<evidence type="ECO:0000256" key="3">
    <source>
        <dbReference type="ARBA" id="ARBA00023125"/>
    </source>
</evidence>
<proteinExistence type="inferred from homology"/>
<accession>A0A368N762</accession>
<feature type="domain" description="DUF4372" evidence="7">
    <location>
        <begin position="3"/>
        <end position="76"/>
    </location>
</feature>
<evidence type="ECO:0000259" key="6">
    <source>
        <dbReference type="Pfam" id="PF01609"/>
    </source>
</evidence>
<dbReference type="AlphaFoldDB" id="A0A368N762"/>
<name>A0A368N762_AGRVI</name>
<evidence type="ECO:0000256" key="4">
    <source>
        <dbReference type="ARBA" id="ARBA00023172"/>
    </source>
</evidence>
<protein>
    <submittedName>
        <fullName evidence="8">IS4 family transposase</fullName>
    </submittedName>
</protein>
<dbReference type="EMBL" id="QUSG01000062">
    <property type="protein sequence ID" value="KAA3518247.1"/>
    <property type="molecule type" value="Genomic_DNA"/>
</dbReference>
<dbReference type="InterPro" id="IPR002559">
    <property type="entry name" value="Transposase_11"/>
</dbReference>
<dbReference type="NCBIfam" id="NF033592">
    <property type="entry name" value="transpos_IS4_1"/>
    <property type="match status" value="1"/>
</dbReference>
<dbReference type="PANTHER" id="PTHR33258">
    <property type="entry name" value="TRANSPOSASE INSL FOR INSERTION SEQUENCE ELEMENT IS186A-RELATED"/>
    <property type="match status" value="1"/>
</dbReference>
<comment type="caution">
    <text evidence="8">The sequence shown here is derived from an EMBL/GenBank/DDBJ whole genome shotgun (WGS) entry which is preliminary data.</text>
</comment>
<comment type="similarity">
    <text evidence="1">Belongs to the transposase 11 family.</text>
</comment>
<feature type="domain" description="Transposase IS4-like" evidence="6">
    <location>
        <begin position="119"/>
        <end position="329"/>
    </location>
</feature>
<dbReference type="SUPFAM" id="SSF53098">
    <property type="entry name" value="Ribonuclease H-like"/>
    <property type="match status" value="1"/>
</dbReference>
<evidence type="ECO:0000259" key="7">
    <source>
        <dbReference type="Pfam" id="PF14294"/>
    </source>
</evidence>
<feature type="region of interest" description="Disordered" evidence="5">
    <location>
        <begin position="361"/>
        <end position="382"/>
    </location>
</feature>
<sequence>MRHENSVFHDLLKRIPWASFERLVDEHGADKHIRRLSTKSQFVALLYGQLAGAVSLREIVGGLESHSARLYHVGAKPVSRSTLADANRLRASAVFAGLFAQMAAMAGRGLRRAVGEATYLIDATGVRLSGAGSQWARFSDHACGAKVHIVYDADAEQPIYAAVTPANINDITAAKAMPIEPGATYVFDLGYYDFGWWAKMDKAGCRIVTRFKSHTPLSVTREQTVAEDGPVLSDRIGLLPARQAANRKNPFSDPIREITVRTETGKVLRILSNDLDAPAQEIADLYKRRWAIELFFRWVKQTLKIRHFLGTSENAVRIQIAVALIAYLLLRLAQADQKTVPSPLAFARLFRVNLMHRRRTDRLLTKPPNKPKSPNQLAFQWA</sequence>
<dbReference type="Pfam" id="PF01609">
    <property type="entry name" value="DDE_Tnp_1"/>
    <property type="match status" value="1"/>
</dbReference>
<dbReference type="Proteomes" id="UP000436911">
    <property type="component" value="Unassembled WGS sequence"/>
</dbReference>
<evidence type="ECO:0000313" key="8">
    <source>
        <dbReference type="EMBL" id="KAA3518247.1"/>
    </source>
</evidence>
<keyword evidence="4" id="KW-0233">DNA recombination</keyword>
<dbReference type="GO" id="GO:0003677">
    <property type="term" value="F:DNA binding"/>
    <property type="evidence" value="ECO:0007669"/>
    <property type="project" value="UniProtKB-KW"/>
</dbReference>
<keyword evidence="2" id="KW-0815">Transposition</keyword>
<keyword evidence="3" id="KW-0238">DNA-binding</keyword>